<evidence type="ECO:0008006" key="3">
    <source>
        <dbReference type="Google" id="ProtNLM"/>
    </source>
</evidence>
<comment type="caution">
    <text evidence="1">The sequence shown here is derived from an EMBL/GenBank/DDBJ whole genome shotgun (WGS) entry which is preliminary data.</text>
</comment>
<dbReference type="InterPro" id="IPR029071">
    <property type="entry name" value="Ubiquitin-like_domsf"/>
</dbReference>
<name>A0ABR4NCP1_9FUNG</name>
<sequence>MVLFTVEADPELLQAPPPDIKSLGDGPRLFKAKATSTVKTVKRHLSKLIGLNAHAGIVLTFRKQCLGDEWTLEYVSRTMSADDGDPMALRYSFAPQL</sequence>
<reference evidence="1 2" key="1">
    <citation type="submission" date="2023-09" db="EMBL/GenBank/DDBJ databases">
        <title>Pangenome analysis of Batrachochytrium dendrobatidis and related Chytrids.</title>
        <authorList>
            <person name="Yacoub M.N."/>
            <person name="Stajich J.E."/>
            <person name="James T.Y."/>
        </authorList>
    </citation>
    <scope>NUCLEOTIDE SEQUENCE [LARGE SCALE GENOMIC DNA]</scope>
    <source>
        <strain evidence="1 2">JEL0888</strain>
    </source>
</reference>
<organism evidence="1 2">
    <name type="scientific">Polyrhizophydium stewartii</name>
    <dbReference type="NCBI Taxonomy" id="2732419"/>
    <lineage>
        <taxon>Eukaryota</taxon>
        <taxon>Fungi</taxon>
        <taxon>Fungi incertae sedis</taxon>
        <taxon>Chytridiomycota</taxon>
        <taxon>Chytridiomycota incertae sedis</taxon>
        <taxon>Chytridiomycetes</taxon>
        <taxon>Rhizophydiales</taxon>
        <taxon>Rhizophydiales incertae sedis</taxon>
        <taxon>Polyrhizophydium</taxon>
    </lineage>
</organism>
<dbReference type="Proteomes" id="UP001527925">
    <property type="component" value="Unassembled WGS sequence"/>
</dbReference>
<keyword evidence="2" id="KW-1185">Reference proteome</keyword>
<gene>
    <name evidence="1" type="ORF">HK105_203329</name>
</gene>
<evidence type="ECO:0000313" key="2">
    <source>
        <dbReference type="Proteomes" id="UP001527925"/>
    </source>
</evidence>
<protein>
    <recommendedName>
        <fullName evidence="3">Ubiquitin-like domain-containing protein</fullName>
    </recommendedName>
</protein>
<dbReference type="SUPFAM" id="SSF54236">
    <property type="entry name" value="Ubiquitin-like"/>
    <property type="match status" value="1"/>
</dbReference>
<accession>A0ABR4NCP1</accession>
<dbReference type="Gene3D" id="3.10.20.90">
    <property type="entry name" value="Phosphatidylinositol 3-kinase Catalytic Subunit, Chain A, domain 1"/>
    <property type="match status" value="1"/>
</dbReference>
<proteinExistence type="predicted"/>
<dbReference type="EMBL" id="JADGIZ020000012">
    <property type="protein sequence ID" value="KAL2917264.1"/>
    <property type="molecule type" value="Genomic_DNA"/>
</dbReference>
<evidence type="ECO:0000313" key="1">
    <source>
        <dbReference type="EMBL" id="KAL2917264.1"/>
    </source>
</evidence>